<dbReference type="PANTHER" id="PTHR34471:SF1">
    <property type="entry name" value="ARGININE REPRESSOR"/>
    <property type="match status" value="1"/>
</dbReference>
<dbReference type="STRING" id="309803.CTN_0302"/>
<dbReference type="GO" id="GO:0006526">
    <property type="term" value="P:L-arginine biosynthetic process"/>
    <property type="evidence" value="ECO:0007669"/>
    <property type="project" value="UniProtKB-UniPathway"/>
</dbReference>
<dbReference type="GO" id="GO:0003700">
    <property type="term" value="F:DNA-binding transcription factor activity"/>
    <property type="evidence" value="ECO:0007669"/>
    <property type="project" value="UniProtKB-UniRule"/>
</dbReference>
<organism evidence="11 12">
    <name type="scientific">Thermotoga neapolitana (strain ATCC 49049 / DSM 4359 / NBRC 107923 / NS-E)</name>
    <dbReference type="NCBI Taxonomy" id="309803"/>
    <lineage>
        <taxon>Bacteria</taxon>
        <taxon>Thermotogati</taxon>
        <taxon>Thermotogota</taxon>
        <taxon>Thermotogae</taxon>
        <taxon>Thermotogales</taxon>
        <taxon>Thermotogaceae</taxon>
        <taxon>Thermotoga</taxon>
    </lineage>
</organism>
<dbReference type="Proteomes" id="UP000000445">
    <property type="component" value="Chromosome"/>
</dbReference>
<keyword evidence="7" id="KW-0055">Arginine biosynthesis</keyword>
<protein>
    <recommendedName>
        <fullName evidence="7 8">Arginine repressor</fullName>
    </recommendedName>
</protein>
<dbReference type="InterPro" id="IPR036251">
    <property type="entry name" value="Arg_repress_C_sf"/>
</dbReference>
<dbReference type="Pfam" id="PF01316">
    <property type="entry name" value="Arg_repressor"/>
    <property type="match status" value="1"/>
</dbReference>
<comment type="pathway">
    <text evidence="7">Amino-acid biosynthesis; L-arginine biosynthesis [regulation].</text>
</comment>
<accession>B9KBT2</accession>
<dbReference type="HOGENOM" id="CLU_097103_0_0_0"/>
<dbReference type="InterPro" id="IPR001669">
    <property type="entry name" value="Arg_repress"/>
</dbReference>
<dbReference type="UniPathway" id="UPA00068"/>
<dbReference type="Gene3D" id="1.10.10.10">
    <property type="entry name" value="Winged helix-like DNA-binding domain superfamily/Winged helix DNA-binding domain"/>
    <property type="match status" value="1"/>
</dbReference>
<dbReference type="Gene3D" id="3.30.1360.40">
    <property type="match status" value="1"/>
</dbReference>
<dbReference type="Pfam" id="PF02863">
    <property type="entry name" value="Arg_repressor_C"/>
    <property type="match status" value="1"/>
</dbReference>
<dbReference type="InterPro" id="IPR036388">
    <property type="entry name" value="WH-like_DNA-bd_sf"/>
</dbReference>
<evidence type="ECO:0000256" key="8">
    <source>
        <dbReference type="NCBIfam" id="TIGR01529"/>
    </source>
</evidence>
<dbReference type="GO" id="GO:0034618">
    <property type="term" value="F:arginine binding"/>
    <property type="evidence" value="ECO:0007669"/>
    <property type="project" value="InterPro"/>
</dbReference>
<dbReference type="PRINTS" id="PR01467">
    <property type="entry name" value="ARGREPRESSOR"/>
</dbReference>
<reference evidence="11 12" key="1">
    <citation type="journal article" date="2009" name="Biosci. Biotechnol. Biochem.">
        <title>WeGAS: a web-based microbial genome annotation system.</title>
        <authorList>
            <person name="Lee D."/>
            <person name="Seo H."/>
            <person name="Park C."/>
            <person name="Park K."/>
        </authorList>
    </citation>
    <scope>NUCLEOTIDE SEQUENCE [LARGE SCALE GENOMIC DNA]</scope>
    <source>
        <strain evidence="12">ATCC 49049 / DSM 4359 / NBRC 107923 / NS-E</strain>
    </source>
</reference>
<evidence type="ECO:0000313" key="12">
    <source>
        <dbReference type="Proteomes" id="UP000000445"/>
    </source>
</evidence>
<dbReference type="KEGG" id="tna:CTN_0302"/>
<comment type="function">
    <text evidence="7">Regulates arginine biosynthesis genes.</text>
</comment>
<dbReference type="InterPro" id="IPR020900">
    <property type="entry name" value="Arg_repress_DNA-bd"/>
</dbReference>
<comment type="similarity">
    <text evidence="2 7">Belongs to the ArgR family.</text>
</comment>
<evidence type="ECO:0000256" key="1">
    <source>
        <dbReference type="ARBA" id="ARBA00004496"/>
    </source>
</evidence>
<dbReference type="GO" id="GO:1900079">
    <property type="term" value="P:regulation of arginine biosynthetic process"/>
    <property type="evidence" value="ECO:0007669"/>
    <property type="project" value="UniProtKB-UniRule"/>
</dbReference>
<dbReference type="NCBIfam" id="TIGR01529">
    <property type="entry name" value="argR_whole"/>
    <property type="match status" value="1"/>
</dbReference>
<feature type="domain" description="Arginine repressor DNA-binding" evidence="9">
    <location>
        <begin position="8"/>
        <end position="76"/>
    </location>
</feature>
<keyword evidence="4 7" id="KW-0805">Transcription regulation</keyword>
<dbReference type="AlphaFoldDB" id="B9KBT2"/>
<evidence type="ECO:0000256" key="7">
    <source>
        <dbReference type="HAMAP-Rule" id="MF_00173"/>
    </source>
</evidence>
<dbReference type="EMBL" id="CP000916">
    <property type="protein sequence ID" value="ACM22478.1"/>
    <property type="molecule type" value="Genomic_DNA"/>
</dbReference>
<keyword evidence="5 7" id="KW-0238">DNA-binding</keyword>
<dbReference type="GO" id="GO:0005737">
    <property type="term" value="C:cytoplasm"/>
    <property type="evidence" value="ECO:0007669"/>
    <property type="project" value="UniProtKB-SubCell"/>
</dbReference>
<proteinExistence type="inferred from homology"/>
<evidence type="ECO:0000259" key="9">
    <source>
        <dbReference type="Pfam" id="PF01316"/>
    </source>
</evidence>
<feature type="domain" description="Arginine repressor C-terminal" evidence="10">
    <location>
        <begin position="88"/>
        <end position="154"/>
    </location>
</feature>
<keyword evidence="3 7" id="KW-0963">Cytoplasm</keyword>
<keyword evidence="12" id="KW-1185">Reference proteome</keyword>
<name>B9KBT2_THENN</name>
<evidence type="ECO:0000256" key="4">
    <source>
        <dbReference type="ARBA" id="ARBA00023015"/>
    </source>
</evidence>
<keyword evidence="7" id="KW-0678">Repressor</keyword>
<dbReference type="eggNOG" id="COG1438">
    <property type="taxonomic scope" value="Bacteria"/>
</dbReference>
<dbReference type="GO" id="GO:0051259">
    <property type="term" value="P:protein complex oligomerization"/>
    <property type="evidence" value="ECO:0007669"/>
    <property type="project" value="InterPro"/>
</dbReference>
<evidence type="ECO:0000259" key="10">
    <source>
        <dbReference type="Pfam" id="PF02863"/>
    </source>
</evidence>
<evidence type="ECO:0000256" key="5">
    <source>
        <dbReference type="ARBA" id="ARBA00023125"/>
    </source>
</evidence>
<evidence type="ECO:0000256" key="6">
    <source>
        <dbReference type="ARBA" id="ARBA00023163"/>
    </source>
</evidence>
<dbReference type="InterPro" id="IPR020899">
    <property type="entry name" value="Arg_repress_C"/>
</dbReference>
<keyword evidence="6 7" id="KW-0804">Transcription</keyword>
<dbReference type="InterPro" id="IPR036390">
    <property type="entry name" value="WH_DNA-bd_sf"/>
</dbReference>
<sequence length="157" mass="17853">MEVFNLKVSKKRRQELIKKIIHEKRISNQFQIVEELKKYGIKAVQPTIARDLKEIGAVKIMDESGNYVYRLLDETPVIDPWKELKRNFKSFVESIDRAGNLIVIKTIPGTASGIARVIDRLDIDEIVGTLAGDDTIFVAVRDPESCEKIVEKLSSIL</sequence>
<evidence type="ECO:0000256" key="2">
    <source>
        <dbReference type="ARBA" id="ARBA00008316"/>
    </source>
</evidence>
<dbReference type="SUPFAM" id="SSF55252">
    <property type="entry name" value="C-terminal domain of arginine repressor"/>
    <property type="match status" value="1"/>
</dbReference>
<keyword evidence="7" id="KW-0028">Amino-acid biosynthesis</keyword>
<dbReference type="GO" id="GO:0003677">
    <property type="term" value="F:DNA binding"/>
    <property type="evidence" value="ECO:0007669"/>
    <property type="project" value="UniProtKB-KW"/>
</dbReference>
<comment type="subcellular location">
    <subcellularLocation>
        <location evidence="1 7">Cytoplasm</location>
    </subcellularLocation>
</comment>
<evidence type="ECO:0000313" key="11">
    <source>
        <dbReference type="EMBL" id="ACM22478.1"/>
    </source>
</evidence>
<dbReference type="PANTHER" id="PTHR34471">
    <property type="entry name" value="ARGININE REPRESSOR"/>
    <property type="match status" value="1"/>
</dbReference>
<dbReference type="SUPFAM" id="SSF46785">
    <property type="entry name" value="Winged helix' DNA-binding domain"/>
    <property type="match status" value="1"/>
</dbReference>
<evidence type="ECO:0000256" key="3">
    <source>
        <dbReference type="ARBA" id="ARBA00022490"/>
    </source>
</evidence>
<dbReference type="HAMAP" id="MF_00173">
    <property type="entry name" value="Arg_repressor"/>
    <property type="match status" value="1"/>
</dbReference>
<gene>
    <name evidence="7" type="primary">argR</name>
    <name evidence="11" type="ordered locus">CTN_0302</name>
</gene>